<evidence type="ECO:0000259" key="1">
    <source>
        <dbReference type="Pfam" id="PF02624"/>
    </source>
</evidence>
<dbReference type="EMBL" id="JAFBRM010000014">
    <property type="protein sequence ID" value="MBM1715959.1"/>
    <property type="molecule type" value="Genomic_DNA"/>
</dbReference>
<accession>A0AAE2W2G6</accession>
<dbReference type="RefSeq" id="WP_203243661.1">
    <property type="nucleotide sequence ID" value="NZ_JAFBRH010000014.1"/>
</dbReference>
<feature type="domain" description="YcaO" evidence="1">
    <location>
        <begin position="78"/>
        <end position="234"/>
    </location>
</feature>
<dbReference type="Proteomes" id="UP000732193">
    <property type="component" value="Unassembled WGS sequence"/>
</dbReference>
<proteinExistence type="predicted"/>
<evidence type="ECO:0000313" key="2">
    <source>
        <dbReference type="EMBL" id="MBM1715959.1"/>
    </source>
</evidence>
<protein>
    <submittedName>
        <fullName evidence="2">YcaO-like family protein</fullName>
    </submittedName>
</protein>
<dbReference type="InterPro" id="IPR003776">
    <property type="entry name" value="YcaO-like_dom"/>
</dbReference>
<name>A0AAE2W2G6_9RHOB</name>
<dbReference type="Pfam" id="PF02624">
    <property type="entry name" value="YcaO"/>
    <property type="match status" value="1"/>
</dbReference>
<reference evidence="2 3" key="1">
    <citation type="submission" date="2021-01" db="EMBL/GenBank/DDBJ databases">
        <title>Diatom-associated Roseobacters Show Island Model of Population Structure.</title>
        <authorList>
            <person name="Qu L."/>
            <person name="Feng X."/>
            <person name="Chen Y."/>
            <person name="Li L."/>
            <person name="Wang X."/>
            <person name="Hu Z."/>
            <person name="Wang H."/>
            <person name="Luo H."/>
        </authorList>
    </citation>
    <scope>NUCLEOTIDE SEQUENCE [LARGE SCALE GENOMIC DNA]</scope>
    <source>
        <strain evidence="2 3">TR60-84</strain>
    </source>
</reference>
<evidence type="ECO:0000313" key="3">
    <source>
        <dbReference type="Proteomes" id="UP000732193"/>
    </source>
</evidence>
<comment type="caution">
    <text evidence="2">The sequence shown here is derived from an EMBL/GenBank/DDBJ whole genome shotgun (WGS) entry which is preliminary data.</text>
</comment>
<keyword evidence="3" id="KW-1185">Reference proteome</keyword>
<dbReference type="AlphaFoldDB" id="A0AAE2W2G6"/>
<organism evidence="2 3">
    <name type="scientific">Sulfitobacter geojensis</name>
    <dbReference type="NCBI Taxonomy" id="1342299"/>
    <lineage>
        <taxon>Bacteria</taxon>
        <taxon>Pseudomonadati</taxon>
        <taxon>Pseudomonadota</taxon>
        <taxon>Alphaproteobacteria</taxon>
        <taxon>Rhodobacterales</taxon>
        <taxon>Roseobacteraceae</taxon>
        <taxon>Sulfitobacter</taxon>
    </lineage>
</organism>
<sequence length="297" mass="32514">MKNDADLGFLISAWDRSDRRKSLFAPGVDIFQALTTSGATASGLGDTRNASTSRCISETAEILAKEAAQLTGAAFTNFGFAAHSDTASAKHAAHLEAHERVQIWQWWQGQRHAKRIPAEWLQTHGFDTWLSTHRATASIKRQTGLWLLTPASGVLTVICKSKSQMDEDIILGFGAATCVFEAVSKALRENLLMELNLVEVMATRGGFTKGDTSWIERKIAQYAARCPAILRQEEASMPATPKKSFETQLAALETTPTSTLQELPMPCPSRSVWKCTLTETRQLPPSGPSSPFMSRST</sequence>
<gene>
    <name evidence="2" type="ORF">JQV55_20485</name>
</gene>